<protein>
    <submittedName>
        <fullName evidence="1">Uncharacterized protein</fullName>
    </submittedName>
</protein>
<name>A0A1D2MYA3_ORCCI</name>
<dbReference type="Proteomes" id="UP000094527">
    <property type="component" value="Unassembled WGS sequence"/>
</dbReference>
<proteinExistence type="predicted"/>
<evidence type="ECO:0000313" key="1">
    <source>
        <dbReference type="EMBL" id="ODM97980.1"/>
    </source>
</evidence>
<dbReference type="EMBL" id="LJIJ01000391">
    <property type="protein sequence ID" value="ODM97980.1"/>
    <property type="molecule type" value="Genomic_DNA"/>
</dbReference>
<dbReference type="AlphaFoldDB" id="A0A1D2MYA3"/>
<evidence type="ECO:0000313" key="2">
    <source>
        <dbReference type="Proteomes" id="UP000094527"/>
    </source>
</evidence>
<organism evidence="1 2">
    <name type="scientific">Orchesella cincta</name>
    <name type="common">Springtail</name>
    <name type="synonym">Podura cincta</name>
    <dbReference type="NCBI Taxonomy" id="48709"/>
    <lineage>
        <taxon>Eukaryota</taxon>
        <taxon>Metazoa</taxon>
        <taxon>Ecdysozoa</taxon>
        <taxon>Arthropoda</taxon>
        <taxon>Hexapoda</taxon>
        <taxon>Collembola</taxon>
        <taxon>Entomobryomorpha</taxon>
        <taxon>Entomobryoidea</taxon>
        <taxon>Orchesellidae</taxon>
        <taxon>Orchesellinae</taxon>
        <taxon>Orchesella</taxon>
    </lineage>
</organism>
<reference evidence="1 2" key="1">
    <citation type="journal article" date="2016" name="Genome Biol. Evol.">
        <title>Gene Family Evolution Reflects Adaptation to Soil Environmental Stressors in the Genome of the Collembolan Orchesella cincta.</title>
        <authorList>
            <person name="Faddeeva-Vakhrusheva A."/>
            <person name="Derks M.F."/>
            <person name="Anvar S.Y."/>
            <person name="Agamennone V."/>
            <person name="Suring W."/>
            <person name="Smit S."/>
            <person name="van Straalen N.M."/>
            <person name="Roelofs D."/>
        </authorList>
    </citation>
    <scope>NUCLEOTIDE SEQUENCE [LARGE SCALE GENOMIC DNA]</scope>
    <source>
        <tissue evidence="1">Mixed pool</tissue>
    </source>
</reference>
<sequence length="95" mass="10456">MSTTGQDVRKMKRKSVHWSRLLVRFQYDLGAGSILKTSLVTIKIVRANSSTDLTVGPISKGHPSLVIPFRLGGFDSCRLCNLWTASIYTHSSSSS</sequence>
<gene>
    <name evidence="1" type="ORF">Ocin01_08699</name>
</gene>
<keyword evidence="2" id="KW-1185">Reference proteome</keyword>
<accession>A0A1D2MYA3</accession>
<comment type="caution">
    <text evidence="1">The sequence shown here is derived from an EMBL/GenBank/DDBJ whole genome shotgun (WGS) entry which is preliminary data.</text>
</comment>